<evidence type="ECO:0000313" key="1">
    <source>
        <dbReference type="EMBL" id="JAH39981.1"/>
    </source>
</evidence>
<proteinExistence type="predicted"/>
<accession>A0A0E9SFC3</accession>
<reference evidence="1" key="2">
    <citation type="journal article" date="2015" name="Fish Shellfish Immunol.">
        <title>Early steps in the European eel (Anguilla anguilla)-Vibrio vulnificus interaction in the gills: Role of the RtxA13 toxin.</title>
        <authorList>
            <person name="Callol A."/>
            <person name="Pajuelo D."/>
            <person name="Ebbesson L."/>
            <person name="Teles M."/>
            <person name="MacKenzie S."/>
            <person name="Amaro C."/>
        </authorList>
    </citation>
    <scope>NUCLEOTIDE SEQUENCE</scope>
</reference>
<name>A0A0E9SFC3_ANGAN</name>
<dbReference type="AlphaFoldDB" id="A0A0E9SFC3"/>
<reference evidence="1" key="1">
    <citation type="submission" date="2014-11" db="EMBL/GenBank/DDBJ databases">
        <authorList>
            <person name="Amaro Gonzalez C."/>
        </authorList>
    </citation>
    <scope>NUCLEOTIDE SEQUENCE</scope>
</reference>
<organism evidence="1">
    <name type="scientific">Anguilla anguilla</name>
    <name type="common">European freshwater eel</name>
    <name type="synonym">Muraena anguilla</name>
    <dbReference type="NCBI Taxonomy" id="7936"/>
    <lineage>
        <taxon>Eukaryota</taxon>
        <taxon>Metazoa</taxon>
        <taxon>Chordata</taxon>
        <taxon>Craniata</taxon>
        <taxon>Vertebrata</taxon>
        <taxon>Euteleostomi</taxon>
        <taxon>Actinopterygii</taxon>
        <taxon>Neopterygii</taxon>
        <taxon>Teleostei</taxon>
        <taxon>Anguilliformes</taxon>
        <taxon>Anguillidae</taxon>
        <taxon>Anguilla</taxon>
    </lineage>
</organism>
<sequence length="70" mass="8084">MGPAHFHCTSPLLGLKNVHIQFILSISKPEKSKDKLYIIPSQIYTRYTFLTVSNSKIFLYSKISVRMHNT</sequence>
<protein>
    <submittedName>
        <fullName evidence="1">Uncharacterized protein</fullName>
    </submittedName>
</protein>
<dbReference type="EMBL" id="GBXM01068596">
    <property type="protein sequence ID" value="JAH39981.1"/>
    <property type="molecule type" value="Transcribed_RNA"/>
</dbReference>